<feature type="compositionally biased region" description="Acidic residues" evidence="4">
    <location>
        <begin position="1247"/>
        <end position="1259"/>
    </location>
</feature>
<sequence>MHISRHSSACTIYRNRQDWFFVLDFESTCDTKPKSGLKPEIIEFPVILVKAQTGEIVDEFHKYVRPTENPILSNFCKKLTGISQECVDDSSDLRQVLKEFELWLKTKKKELNCTFKVDCPNAAVFVTWTDWDIRTCLWNECQRKHLSLPVDFLTRIDLKAVFKQWHASTNSGNKCEFQGRLQDAITAAGLKFRGRPHSGIDDAQERKLSVIAENFIKNKEKFNGEELRALSVELLNSFLRKDVSSDYVKLSNDLAVDMDTYFSLMVNLPIMEVFFDQNMMCVIDGQSIHSLEDFFSKFIDYIASNPRTIKTEIQFVQFCIFSWQECFVYQSQQLLGDIISNLLINKIAAFLSWYSQADKFRHDNFSVCLHSIVLVSIFRLVGILLSNRLTRGNIEVGINKKVHQSKSNLNDLGRIYEQSFESLSDSKVVDPILQIDNLESFLSDALKLFMHFCGAYEKVTLREPAFDELVPKIQNDPTLYSRLALGYAFFLSQFLTLLPEMGRILADCDLPRLQQFVQNLLSVSGQIPDQSSHADLISWNIDRGLCVKDYTLAFLRNSMFDDALCSSKVLPRLNRQVSFLNEDSDVAMAVIRKLNYLRSKMLPFSSHEDASPFLNFLLKELMSVLSSEVKTEILDHLQNKFRGLITPLPSEENKFRSYLRTFFNRLSAGPGVSDCQPASKMSKFWRDNVSSNTVSKEILLSADMLLLTRPLEFLLELVRFPIIQNSIALLPVLYKILNHVSYAFTININGNRTSILHNLMVSLLETFDSDVSETREDDDSLILHGENRQRMELMCYLPRSGDLDPEQISLANQAAKFSVSSTSASTGFDLTDNDDDNSGGGGEDSMVKSTVRKLWIYVITCLLDQPATWPYLSELVNDESSVLSSRKRAEMFTQCLALILLPRPPTDIPLDLVAPPCLQLLEKLRSPLAVHLCSTLISNTSGVTERLRNVLVDSRDQGRRLFLRSIDCLPANLDENAIIFLPQCLTQSKLVDVDALNERQSTQTPASLLSFAKPISPGDFEEVLQLVTLCDSVWNIVVNHIRTVASRNPEIYRVWAALSAPTLILALYMFLRRISLLDEVDATECWARAMGFVDQMVSGGFISLPFQMRSADSAISAFQSIYLGTYRGTLDLFDFIFSLLRLVDISTKSYPNFNLIISWLCQTLAVIGQRLITRLRGDLHESEVQNSEISVLSHQGILMIAEIRTYIGNRGVPANSTLKKLVASLDVVERSLSCQREDQKDGKSVAEDEGGGEDEVPEN</sequence>
<dbReference type="STRING" id="6216.A0A158QFB7"/>
<dbReference type="OrthoDB" id="448399at2759"/>
<dbReference type="AlphaFoldDB" id="A0A158QFB7"/>
<dbReference type="InterPro" id="IPR013520">
    <property type="entry name" value="Ribonucl_H"/>
</dbReference>
<keyword evidence="2" id="KW-0378">Hydrolase</keyword>
<dbReference type="InterPro" id="IPR047201">
    <property type="entry name" value="ERI-1_3'hExo-like"/>
</dbReference>
<dbReference type="SUPFAM" id="SSF53098">
    <property type="entry name" value="Ribonuclease H-like"/>
    <property type="match status" value="1"/>
</dbReference>
<reference evidence="8" key="1">
    <citation type="submission" date="2016-04" db="UniProtKB">
        <authorList>
            <consortium name="WormBaseParasite"/>
        </authorList>
    </citation>
    <scope>IDENTIFICATION</scope>
</reference>
<evidence type="ECO:0000256" key="1">
    <source>
        <dbReference type="ARBA" id="ARBA00022722"/>
    </source>
</evidence>
<dbReference type="PANTHER" id="PTHR23044">
    <property type="entry name" value="3'-5' EXONUCLEASE ERI1-RELATED"/>
    <property type="match status" value="1"/>
</dbReference>
<dbReference type="PANTHER" id="PTHR23044:SF61">
    <property type="entry name" value="3'-5' EXORIBONUCLEASE 1-RELATED"/>
    <property type="match status" value="1"/>
</dbReference>
<feature type="compositionally biased region" description="Basic and acidic residues" evidence="4">
    <location>
        <begin position="1235"/>
        <end position="1246"/>
    </location>
</feature>
<dbReference type="Gene3D" id="3.30.420.10">
    <property type="entry name" value="Ribonuclease H-like superfamily/Ribonuclease H"/>
    <property type="match status" value="1"/>
</dbReference>
<evidence type="ECO:0000313" key="8">
    <source>
        <dbReference type="WBParaSite" id="HDID_0000861801-mRNA-1"/>
    </source>
</evidence>
<gene>
    <name evidence="6" type="ORF">HDID_LOCUS8616</name>
</gene>
<feature type="domain" description="Exonuclease" evidence="5">
    <location>
        <begin position="19"/>
        <end position="221"/>
    </location>
</feature>
<evidence type="ECO:0000313" key="6">
    <source>
        <dbReference type="EMBL" id="VDL60934.1"/>
    </source>
</evidence>
<dbReference type="GO" id="GO:0000175">
    <property type="term" value="F:3'-5'-RNA exonuclease activity"/>
    <property type="evidence" value="ECO:0007669"/>
    <property type="project" value="InterPro"/>
</dbReference>
<keyword evidence="1" id="KW-0540">Nuclease</keyword>
<evidence type="ECO:0000256" key="2">
    <source>
        <dbReference type="ARBA" id="ARBA00022801"/>
    </source>
</evidence>
<protein>
    <submittedName>
        <fullName evidence="8">Exonuclease domain-containing protein</fullName>
    </submittedName>
</protein>
<evidence type="ECO:0000256" key="3">
    <source>
        <dbReference type="ARBA" id="ARBA00022839"/>
    </source>
</evidence>
<dbReference type="WBParaSite" id="HDID_0000861801-mRNA-1">
    <property type="protein sequence ID" value="HDID_0000861801-mRNA-1"/>
    <property type="gene ID" value="HDID_0000861801"/>
</dbReference>
<evidence type="ECO:0000259" key="5">
    <source>
        <dbReference type="SMART" id="SM00479"/>
    </source>
</evidence>
<dbReference type="Pfam" id="PF00929">
    <property type="entry name" value="RNase_T"/>
    <property type="match status" value="1"/>
</dbReference>
<accession>A0A158QFB7</accession>
<dbReference type="CDD" id="cd06133">
    <property type="entry name" value="ERI-1_3'hExo_like"/>
    <property type="match status" value="1"/>
</dbReference>
<dbReference type="GO" id="GO:0003676">
    <property type="term" value="F:nucleic acid binding"/>
    <property type="evidence" value="ECO:0007669"/>
    <property type="project" value="InterPro"/>
</dbReference>
<name>A0A158QFB7_HYMDI</name>
<reference evidence="6 7" key="2">
    <citation type="submission" date="2018-11" db="EMBL/GenBank/DDBJ databases">
        <authorList>
            <consortium name="Pathogen Informatics"/>
        </authorList>
    </citation>
    <scope>NUCLEOTIDE SEQUENCE [LARGE SCALE GENOMIC DNA]</scope>
</reference>
<feature type="region of interest" description="Disordered" evidence="4">
    <location>
        <begin position="1235"/>
        <end position="1259"/>
    </location>
</feature>
<dbReference type="Proteomes" id="UP000274504">
    <property type="component" value="Unassembled WGS sequence"/>
</dbReference>
<dbReference type="EMBL" id="UYSG01011110">
    <property type="protein sequence ID" value="VDL60934.1"/>
    <property type="molecule type" value="Genomic_DNA"/>
</dbReference>
<dbReference type="SMART" id="SM00479">
    <property type="entry name" value="EXOIII"/>
    <property type="match status" value="1"/>
</dbReference>
<evidence type="ECO:0000256" key="4">
    <source>
        <dbReference type="SAM" id="MobiDB-lite"/>
    </source>
</evidence>
<organism evidence="8">
    <name type="scientific">Hymenolepis diminuta</name>
    <name type="common">Rat tapeworm</name>
    <dbReference type="NCBI Taxonomy" id="6216"/>
    <lineage>
        <taxon>Eukaryota</taxon>
        <taxon>Metazoa</taxon>
        <taxon>Spiralia</taxon>
        <taxon>Lophotrochozoa</taxon>
        <taxon>Platyhelminthes</taxon>
        <taxon>Cestoda</taxon>
        <taxon>Eucestoda</taxon>
        <taxon>Cyclophyllidea</taxon>
        <taxon>Hymenolepididae</taxon>
        <taxon>Hymenolepis</taxon>
    </lineage>
</organism>
<keyword evidence="3" id="KW-0269">Exonuclease</keyword>
<evidence type="ECO:0000313" key="7">
    <source>
        <dbReference type="Proteomes" id="UP000274504"/>
    </source>
</evidence>
<dbReference type="InterPro" id="IPR051274">
    <property type="entry name" value="3-5_Exoribonuclease"/>
</dbReference>
<proteinExistence type="predicted"/>
<dbReference type="InterPro" id="IPR036397">
    <property type="entry name" value="RNaseH_sf"/>
</dbReference>
<dbReference type="InterPro" id="IPR012337">
    <property type="entry name" value="RNaseH-like_sf"/>
</dbReference>